<dbReference type="AlphaFoldDB" id="F6YIY8"/>
<dbReference type="GO" id="GO:0006364">
    <property type="term" value="P:rRNA processing"/>
    <property type="evidence" value="ECO:0000318"/>
    <property type="project" value="GO_Central"/>
</dbReference>
<evidence type="ECO:0000313" key="3">
    <source>
        <dbReference type="Ensembl" id="ENSCINP00000003332.3"/>
    </source>
</evidence>
<comment type="similarity">
    <text evidence="1">Belongs to the bystin family.</text>
</comment>
<feature type="compositionally biased region" description="Basic and acidic residues" evidence="2">
    <location>
        <begin position="46"/>
        <end position="56"/>
    </location>
</feature>
<dbReference type="OMA" id="TKLPVIW"/>
<reference evidence="3" key="4">
    <citation type="submission" date="2025-09" db="UniProtKB">
        <authorList>
            <consortium name="Ensembl"/>
        </authorList>
    </citation>
    <scope>IDENTIFICATION</scope>
</reference>
<reference evidence="3" key="3">
    <citation type="submission" date="2025-08" db="UniProtKB">
        <authorList>
            <consortium name="Ensembl"/>
        </authorList>
    </citation>
    <scope>IDENTIFICATION</scope>
</reference>
<evidence type="ECO:0000256" key="2">
    <source>
        <dbReference type="SAM" id="MobiDB-lite"/>
    </source>
</evidence>
<dbReference type="Proteomes" id="UP000008144">
    <property type="component" value="Chromosome 8"/>
</dbReference>
<dbReference type="STRING" id="7719.ENSCINP00000003332"/>
<evidence type="ECO:0000256" key="1">
    <source>
        <dbReference type="ARBA" id="ARBA00007114"/>
    </source>
</evidence>
<dbReference type="Pfam" id="PF05291">
    <property type="entry name" value="Bystin"/>
    <property type="match status" value="1"/>
</dbReference>
<dbReference type="RefSeq" id="XP_002128071.1">
    <property type="nucleotide sequence ID" value="XM_002128035.5"/>
</dbReference>
<dbReference type="HOGENOM" id="CLU_029727_0_1_1"/>
<dbReference type="GO" id="GO:0005737">
    <property type="term" value="C:cytoplasm"/>
    <property type="evidence" value="ECO:0000318"/>
    <property type="project" value="GO_Central"/>
</dbReference>
<reference evidence="3" key="2">
    <citation type="journal article" date="2008" name="Genome Biol.">
        <title>Improved genome assembly and evidence-based global gene model set for the chordate Ciona intestinalis: new insight into intron and operon populations.</title>
        <authorList>
            <person name="Satou Y."/>
            <person name="Mineta K."/>
            <person name="Ogasawara M."/>
            <person name="Sasakura Y."/>
            <person name="Shoguchi E."/>
            <person name="Ueno K."/>
            <person name="Yamada L."/>
            <person name="Matsumoto J."/>
            <person name="Wasserscheid J."/>
            <person name="Dewar K."/>
            <person name="Wiley G.B."/>
            <person name="Macmil S.L."/>
            <person name="Roe B.A."/>
            <person name="Zeller R.W."/>
            <person name="Hastings K.E."/>
            <person name="Lemaire P."/>
            <person name="Lindquist E."/>
            <person name="Endo T."/>
            <person name="Hotta K."/>
            <person name="Inaba K."/>
        </authorList>
    </citation>
    <scope>NUCLEOTIDE SEQUENCE [LARGE SCALE GENOMIC DNA]</scope>
    <source>
        <strain evidence="3">wild type</strain>
    </source>
</reference>
<accession>F6YIY8</accession>
<dbReference type="EMBL" id="EAAA01002636">
    <property type="status" value="NOT_ANNOTATED_CDS"/>
    <property type="molecule type" value="Genomic_DNA"/>
</dbReference>
<dbReference type="InterPro" id="IPR007955">
    <property type="entry name" value="Bystin"/>
</dbReference>
<accession>A0A1W2WI50</accession>
<evidence type="ECO:0000313" key="4">
    <source>
        <dbReference type="Proteomes" id="UP000008144"/>
    </source>
</evidence>
<dbReference type="GeneID" id="100182572"/>
<proteinExistence type="inferred from homology"/>
<dbReference type="FunCoup" id="F6YIY8">
    <property type="interactions" value="96"/>
</dbReference>
<dbReference type="OrthoDB" id="2192561at2759"/>
<protein>
    <submittedName>
        <fullName evidence="3">Bystin-like</fullName>
    </submittedName>
</protein>
<dbReference type="GeneTree" id="ENSGT00390000007241"/>
<dbReference type="GO" id="GO:0030688">
    <property type="term" value="C:preribosome, small subunit precursor"/>
    <property type="evidence" value="ECO:0000318"/>
    <property type="project" value="GO_Central"/>
</dbReference>
<dbReference type="PANTHER" id="PTHR12821">
    <property type="entry name" value="BYSTIN"/>
    <property type="match status" value="1"/>
</dbReference>
<dbReference type="GO" id="GO:0030515">
    <property type="term" value="F:snoRNA binding"/>
    <property type="evidence" value="ECO:0000318"/>
    <property type="project" value="GO_Central"/>
</dbReference>
<dbReference type="PANTHER" id="PTHR12821:SF0">
    <property type="entry name" value="BYSTIN"/>
    <property type="match status" value="1"/>
</dbReference>
<feature type="region of interest" description="Disordered" evidence="2">
    <location>
        <begin position="1"/>
        <end position="56"/>
    </location>
</feature>
<feature type="region of interest" description="Disordered" evidence="2">
    <location>
        <begin position="84"/>
        <end position="109"/>
    </location>
</feature>
<sequence>MGKVKKNRTKATSGQNPHYHRTDLSHEIINEDNLKDNSKRQNKARPRQEDSDIVDEKLTKKILDSARKQQDELENVWSVKSNSAPHKLIKPSGIEQGSDDEEDWPQIGSGDAEVSEYKEEIFEVDAEDEKALEAFMNPNPPSRRTLADIIMEKISEKQTDVSTLMPDLENPLPDMDPRIVEVYKDVKTILQRYRCGKLPKAFKVLPHLKNWEEVLYITEPDGWTAAAMYQATRMFASNMNAHMAQRFFFLVLLPRIRDDIQYFKRLNFHLFMALKKTLFKPAAFFKGILLPLCEEGTCTLREATIIGSAMAKCSIPVLHASAAMLKLAEMKYSGPNSIFLKILISKKYALPFRVLDALVFHFLSFRNEKRELPVLWHQALLSFAEIYRSDISTEQKESLLELLRHKSHEQITPLVRKQLQGAECRDIEMDEPQLMP</sequence>
<dbReference type="KEGG" id="cin:100182572"/>
<feature type="compositionally biased region" description="Basic and acidic residues" evidence="2">
    <location>
        <begin position="20"/>
        <end position="39"/>
    </location>
</feature>
<reference evidence="4" key="1">
    <citation type="journal article" date="2002" name="Science">
        <title>The draft genome of Ciona intestinalis: insights into chordate and vertebrate origins.</title>
        <authorList>
            <person name="Dehal P."/>
            <person name="Satou Y."/>
            <person name="Campbell R.K."/>
            <person name="Chapman J."/>
            <person name="Degnan B."/>
            <person name="De Tomaso A."/>
            <person name="Davidson B."/>
            <person name="Di Gregorio A."/>
            <person name="Gelpke M."/>
            <person name="Goodstein D.M."/>
            <person name="Harafuji N."/>
            <person name="Hastings K.E."/>
            <person name="Ho I."/>
            <person name="Hotta K."/>
            <person name="Huang W."/>
            <person name="Kawashima T."/>
            <person name="Lemaire P."/>
            <person name="Martinez D."/>
            <person name="Meinertzhagen I.A."/>
            <person name="Necula S."/>
            <person name="Nonaka M."/>
            <person name="Putnam N."/>
            <person name="Rash S."/>
            <person name="Saiga H."/>
            <person name="Satake M."/>
            <person name="Terry A."/>
            <person name="Yamada L."/>
            <person name="Wang H.G."/>
            <person name="Awazu S."/>
            <person name="Azumi K."/>
            <person name="Boore J."/>
            <person name="Branno M."/>
            <person name="Chin-Bow S."/>
            <person name="DeSantis R."/>
            <person name="Doyle S."/>
            <person name="Francino P."/>
            <person name="Keys D.N."/>
            <person name="Haga S."/>
            <person name="Hayashi H."/>
            <person name="Hino K."/>
            <person name="Imai K.S."/>
            <person name="Inaba K."/>
            <person name="Kano S."/>
            <person name="Kobayashi K."/>
            <person name="Kobayashi M."/>
            <person name="Lee B.I."/>
            <person name="Makabe K.W."/>
            <person name="Manohar C."/>
            <person name="Matassi G."/>
            <person name="Medina M."/>
            <person name="Mochizuki Y."/>
            <person name="Mount S."/>
            <person name="Morishita T."/>
            <person name="Miura S."/>
            <person name="Nakayama A."/>
            <person name="Nishizaka S."/>
            <person name="Nomoto H."/>
            <person name="Ohta F."/>
            <person name="Oishi K."/>
            <person name="Rigoutsos I."/>
            <person name="Sano M."/>
            <person name="Sasaki A."/>
            <person name="Sasakura Y."/>
            <person name="Shoguchi E."/>
            <person name="Shin-i T."/>
            <person name="Spagnuolo A."/>
            <person name="Stainier D."/>
            <person name="Suzuki M.M."/>
            <person name="Tassy O."/>
            <person name="Takatori N."/>
            <person name="Tokuoka M."/>
            <person name="Yagi K."/>
            <person name="Yoshizaki F."/>
            <person name="Wada S."/>
            <person name="Zhang C."/>
            <person name="Hyatt P.D."/>
            <person name="Larimer F."/>
            <person name="Detter C."/>
            <person name="Doggett N."/>
            <person name="Glavina T."/>
            <person name="Hawkins T."/>
            <person name="Richardson P."/>
            <person name="Lucas S."/>
            <person name="Kohara Y."/>
            <person name="Levine M."/>
            <person name="Satoh N."/>
            <person name="Rokhsar D.S."/>
        </authorList>
    </citation>
    <scope>NUCLEOTIDE SEQUENCE [LARGE SCALE GENOMIC DNA]</scope>
</reference>
<dbReference type="Ensembl" id="ENSCINT00000003332.3">
    <property type="protein sequence ID" value="ENSCINP00000003332.3"/>
    <property type="gene ID" value="ENSCING00000001646.3"/>
</dbReference>
<keyword evidence="4" id="KW-1185">Reference proteome</keyword>
<dbReference type="InParanoid" id="F6YIY8"/>
<name>F6YIY8_CIOIN</name>
<organism evidence="3 4">
    <name type="scientific">Ciona intestinalis</name>
    <name type="common">Transparent sea squirt</name>
    <name type="synonym">Ascidia intestinalis</name>
    <dbReference type="NCBI Taxonomy" id="7719"/>
    <lineage>
        <taxon>Eukaryota</taxon>
        <taxon>Metazoa</taxon>
        <taxon>Chordata</taxon>
        <taxon>Tunicata</taxon>
        <taxon>Ascidiacea</taxon>
        <taxon>Phlebobranchia</taxon>
        <taxon>Cionidae</taxon>
        <taxon>Ciona</taxon>
    </lineage>
</organism>
<dbReference type="GO" id="GO:0005730">
    <property type="term" value="C:nucleolus"/>
    <property type="evidence" value="ECO:0000318"/>
    <property type="project" value="GO_Central"/>
</dbReference>
<gene>
    <name evidence="3" type="primary">LOC100182572</name>
</gene>